<proteinExistence type="predicted"/>
<dbReference type="OrthoDB" id="3261714at2759"/>
<organism evidence="2 3">
    <name type="scientific">Psilocybe cyanescens</name>
    <dbReference type="NCBI Taxonomy" id="93625"/>
    <lineage>
        <taxon>Eukaryota</taxon>
        <taxon>Fungi</taxon>
        <taxon>Dikarya</taxon>
        <taxon>Basidiomycota</taxon>
        <taxon>Agaricomycotina</taxon>
        <taxon>Agaricomycetes</taxon>
        <taxon>Agaricomycetidae</taxon>
        <taxon>Agaricales</taxon>
        <taxon>Agaricineae</taxon>
        <taxon>Strophariaceae</taxon>
        <taxon>Psilocybe</taxon>
    </lineage>
</organism>
<feature type="region of interest" description="Disordered" evidence="1">
    <location>
        <begin position="252"/>
        <end position="306"/>
    </location>
</feature>
<protein>
    <recommendedName>
        <fullName evidence="4">Extracellular mutant protein 11 C-terminal domain-containing protein</fullName>
    </recommendedName>
</protein>
<feature type="compositionally biased region" description="Polar residues" evidence="1">
    <location>
        <begin position="278"/>
        <end position="301"/>
    </location>
</feature>
<reference evidence="2 3" key="1">
    <citation type="journal article" date="2018" name="Evol. Lett.">
        <title>Horizontal gene cluster transfer increased hallucinogenic mushroom diversity.</title>
        <authorList>
            <person name="Reynolds H.T."/>
            <person name="Vijayakumar V."/>
            <person name="Gluck-Thaler E."/>
            <person name="Korotkin H.B."/>
            <person name="Matheny P.B."/>
            <person name="Slot J.C."/>
        </authorList>
    </citation>
    <scope>NUCLEOTIDE SEQUENCE [LARGE SCALE GENOMIC DNA]</scope>
    <source>
        <strain evidence="2 3">2631</strain>
    </source>
</reference>
<dbReference type="Proteomes" id="UP000283269">
    <property type="component" value="Unassembled WGS sequence"/>
</dbReference>
<evidence type="ECO:0008006" key="4">
    <source>
        <dbReference type="Google" id="ProtNLM"/>
    </source>
</evidence>
<comment type="caution">
    <text evidence="2">The sequence shown here is derived from an EMBL/GenBank/DDBJ whole genome shotgun (WGS) entry which is preliminary data.</text>
</comment>
<name>A0A409WYB9_PSICY</name>
<evidence type="ECO:0000313" key="3">
    <source>
        <dbReference type="Proteomes" id="UP000283269"/>
    </source>
</evidence>
<dbReference type="InParanoid" id="A0A409WYB9"/>
<sequence>MSARQQFQFPQAAGTGATFAPDPGNPLHMASQTGTIPMKEGALLGLETLLGTNGNDSTPIQRPGTSGLSGLMKKKSHPAVGSAPTNILVRPGTADPYAKSHQPHHINPQKARILAPTPQTTRHSPLLSCTSSFPRAFKIPSMIDHSIKTMKSIDIDAHISTSDDVLSADNVPAKAEHPFSTSNSEQTNDGFVDVPNLKFNQGSSQSGPRRVLIDEDSTQSYGNLTDHSASLSVPGHEFNEDGRIKASIIRKRTRSEVDHYEGDYVHPSKRFKVHQDENSGNENRSVRNFSPHTERPSSGLSHSGDHRIHSLETRESPLSQNYAYSDSQSQRFLMSPSRAKSHAPHQSHRVEHIPEGPRPLAKLLGQDPDIYVQQHMQVYDQLVSKWTDCTMAEWVAGANEVASQYHKVLDYVIYGGLHDTVNQHNLLLKERSHVLIAARKKLVEESGSVLGK</sequence>
<feature type="compositionally biased region" description="Basic and acidic residues" evidence="1">
    <location>
        <begin position="254"/>
        <end position="266"/>
    </location>
</feature>
<accession>A0A409WYB9</accession>
<evidence type="ECO:0000313" key="2">
    <source>
        <dbReference type="EMBL" id="PPQ83487.1"/>
    </source>
</evidence>
<feature type="region of interest" description="Disordered" evidence="1">
    <location>
        <begin position="326"/>
        <end position="358"/>
    </location>
</feature>
<dbReference type="AlphaFoldDB" id="A0A409WYB9"/>
<keyword evidence="3" id="KW-1185">Reference proteome</keyword>
<feature type="compositionally biased region" description="Polar residues" evidence="1">
    <location>
        <begin position="179"/>
        <end position="189"/>
    </location>
</feature>
<feature type="region of interest" description="Disordered" evidence="1">
    <location>
        <begin position="173"/>
        <end position="210"/>
    </location>
</feature>
<dbReference type="EMBL" id="NHYD01003013">
    <property type="protein sequence ID" value="PPQ83487.1"/>
    <property type="molecule type" value="Genomic_DNA"/>
</dbReference>
<gene>
    <name evidence="2" type="ORF">CVT25_006976</name>
</gene>
<feature type="region of interest" description="Disordered" evidence="1">
    <location>
        <begin position="1"/>
        <end position="32"/>
    </location>
</feature>
<evidence type="ECO:0000256" key="1">
    <source>
        <dbReference type="SAM" id="MobiDB-lite"/>
    </source>
</evidence>
<feature type="compositionally biased region" description="Polar residues" evidence="1">
    <location>
        <begin position="198"/>
        <end position="207"/>
    </location>
</feature>